<sequence length="372" mass="42895">MAKPIKQPNGRWQIRPRFKSPVTGEWETKQRTFKTKAEASAWASHIIADADMGMTSKTVSLADYSQHWLNLYKKPFVEAWTIKRIQVDLNHAMKFFTPERPIDQINKASYQMWLNTEAEHLSHETVKTMHTSMKAMMESAIDEGIIARNPCVGARFAGVAPHEKTPKAKALSVKAYKHLLHEIVQSEDCVSKYACILLAFTGMRVGELLGLQWSKLSTNDHTILIDGQWDYKTGRGRIHLKDHTKPRTITVEQTVFQYLADYWRWQQHDNNILQMNQYVFIGFDGKPVSPTAINKFLKNACLRANVPRITTHSWRRTQATMMKLAKLDDKFIAGFLGHSVETLQKYYVIETDDLKEQNTELRQNFLTNQGII</sequence>
<organism evidence="7 8">
    <name type="scientific">Furfurilactobacillus curtus</name>
    <dbReference type="NCBI Taxonomy" id="1746200"/>
    <lineage>
        <taxon>Bacteria</taxon>
        <taxon>Bacillati</taxon>
        <taxon>Bacillota</taxon>
        <taxon>Bacilli</taxon>
        <taxon>Lactobacillales</taxon>
        <taxon>Lactobacillaceae</taxon>
        <taxon>Furfurilactobacillus</taxon>
    </lineage>
</organism>
<evidence type="ECO:0000259" key="6">
    <source>
        <dbReference type="PROSITE" id="PS51900"/>
    </source>
</evidence>
<name>A0ABQ5JK80_9LACO</name>
<dbReference type="Pfam" id="PF00589">
    <property type="entry name" value="Phage_integrase"/>
    <property type="match status" value="1"/>
</dbReference>
<feature type="domain" description="Tyr recombinase" evidence="5">
    <location>
        <begin position="166"/>
        <end position="359"/>
    </location>
</feature>
<dbReference type="InterPro" id="IPR013762">
    <property type="entry name" value="Integrase-like_cat_sf"/>
</dbReference>
<evidence type="ECO:0000256" key="4">
    <source>
        <dbReference type="PROSITE-ProRule" id="PRU01248"/>
    </source>
</evidence>
<dbReference type="PANTHER" id="PTHR30349:SF64">
    <property type="entry name" value="PROPHAGE INTEGRASE INTD-RELATED"/>
    <property type="match status" value="1"/>
</dbReference>
<dbReference type="RefSeq" id="WP_407881893.1">
    <property type="nucleotide sequence ID" value="NZ_BQXO01000001.1"/>
</dbReference>
<dbReference type="InterPro" id="IPR010998">
    <property type="entry name" value="Integrase_recombinase_N"/>
</dbReference>
<comment type="caution">
    <text evidence="7">The sequence shown here is derived from an EMBL/GenBank/DDBJ whole genome shotgun (WGS) entry which is preliminary data.</text>
</comment>
<dbReference type="Proteomes" id="UP001628078">
    <property type="component" value="Unassembled WGS sequence"/>
</dbReference>
<dbReference type="SUPFAM" id="SSF56349">
    <property type="entry name" value="DNA breaking-rejoining enzymes"/>
    <property type="match status" value="1"/>
</dbReference>
<keyword evidence="8" id="KW-1185">Reference proteome</keyword>
<accession>A0ABQ5JK80</accession>
<protein>
    <submittedName>
        <fullName evidence="7">Site-specific integrase</fullName>
    </submittedName>
</protein>
<dbReference type="InterPro" id="IPR011010">
    <property type="entry name" value="DNA_brk_join_enz"/>
</dbReference>
<evidence type="ECO:0000256" key="2">
    <source>
        <dbReference type="ARBA" id="ARBA00023125"/>
    </source>
</evidence>
<dbReference type="PANTHER" id="PTHR30349">
    <property type="entry name" value="PHAGE INTEGRASE-RELATED"/>
    <property type="match status" value="1"/>
</dbReference>
<feature type="domain" description="Core-binding (CB)" evidence="6">
    <location>
        <begin position="59"/>
        <end position="141"/>
    </location>
</feature>
<dbReference type="InterPro" id="IPR050090">
    <property type="entry name" value="Tyrosine_recombinase_XerCD"/>
</dbReference>
<dbReference type="Gene3D" id="1.10.443.10">
    <property type="entry name" value="Intergrase catalytic core"/>
    <property type="match status" value="1"/>
</dbReference>
<keyword evidence="2 4" id="KW-0238">DNA-binding</keyword>
<dbReference type="EMBL" id="BQXO01000001">
    <property type="protein sequence ID" value="GKT04712.1"/>
    <property type="molecule type" value="Genomic_DNA"/>
</dbReference>
<comment type="similarity">
    <text evidence="1">Belongs to the 'phage' integrase family.</text>
</comment>
<evidence type="ECO:0000259" key="5">
    <source>
        <dbReference type="PROSITE" id="PS51898"/>
    </source>
</evidence>
<evidence type="ECO:0000256" key="1">
    <source>
        <dbReference type="ARBA" id="ARBA00008857"/>
    </source>
</evidence>
<dbReference type="CDD" id="cd01189">
    <property type="entry name" value="INT_ICEBs1_C_like"/>
    <property type="match status" value="1"/>
</dbReference>
<dbReference type="InterPro" id="IPR002104">
    <property type="entry name" value="Integrase_catalytic"/>
</dbReference>
<evidence type="ECO:0000313" key="7">
    <source>
        <dbReference type="EMBL" id="GKT04712.1"/>
    </source>
</evidence>
<gene>
    <name evidence="7" type="ORF">JCM31185_00010</name>
</gene>
<dbReference type="PROSITE" id="PS51900">
    <property type="entry name" value="CB"/>
    <property type="match status" value="1"/>
</dbReference>
<dbReference type="InterPro" id="IPR044068">
    <property type="entry name" value="CB"/>
</dbReference>
<evidence type="ECO:0000256" key="3">
    <source>
        <dbReference type="ARBA" id="ARBA00023172"/>
    </source>
</evidence>
<keyword evidence="3" id="KW-0233">DNA recombination</keyword>
<evidence type="ECO:0000313" key="8">
    <source>
        <dbReference type="Proteomes" id="UP001628078"/>
    </source>
</evidence>
<reference evidence="7 8" key="1">
    <citation type="submission" date="2022-03" db="EMBL/GenBank/DDBJ databases">
        <title>Draft genome sequence of Furfurilactobacillus curtus JCM 31185.</title>
        <authorList>
            <person name="Suzuki S."/>
            <person name="Endo A."/>
            <person name="Kajikawa A."/>
        </authorList>
    </citation>
    <scope>NUCLEOTIDE SEQUENCE [LARGE SCALE GENOMIC DNA]</scope>
    <source>
        <strain evidence="7 8">JCM 31185</strain>
    </source>
</reference>
<proteinExistence type="inferred from homology"/>
<dbReference type="PROSITE" id="PS51898">
    <property type="entry name" value="TYR_RECOMBINASE"/>
    <property type="match status" value="1"/>
</dbReference>
<dbReference type="Gene3D" id="1.10.150.130">
    <property type="match status" value="1"/>
</dbReference>